<keyword evidence="2" id="KW-1185">Reference proteome</keyword>
<sequence>MDKTKFLAASLLCTALLTGCSKEPAATEQKVAGSTPAPGTPAPATEAPKAAAVVQVAKADRSKPLAEYQDLKSGRTVMFAYLSVDTLPIDYGKIAGLVSSEYASSQDEFRKHDLMAALKPGIDAEIAKARANRYYRMEGEVEVEKYDFVSKSFQLGTFKDSDAQMYFNDIQNYSVGFANAEQFQRLKVEDEAQARRVEAVRAETAVGGNPLQKAYAKHKLFLSIYLFASEARLGQPVLIAEIVRVQLKDEKGNVLAEM</sequence>
<gene>
    <name evidence="1" type="ORF">CHU95_03540</name>
</gene>
<organism evidence="1 2">
    <name type="scientific">Niveispirillum lacus</name>
    <dbReference type="NCBI Taxonomy" id="1981099"/>
    <lineage>
        <taxon>Bacteria</taxon>
        <taxon>Pseudomonadati</taxon>
        <taxon>Pseudomonadota</taxon>
        <taxon>Alphaproteobacteria</taxon>
        <taxon>Rhodospirillales</taxon>
        <taxon>Azospirillaceae</taxon>
        <taxon>Niveispirillum</taxon>
    </lineage>
</organism>
<comment type="caution">
    <text evidence="1">The sequence shown here is derived from an EMBL/GenBank/DDBJ whole genome shotgun (WGS) entry which is preliminary data.</text>
</comment>
<protein>
    <recommendedName>
        <fullName evidence="3">Lipoprotein</fullName>
    </recommendedName>
</protein>
<evidence type="ECO:0008006" key="3">
    <source>
        <dbReference type="Google" id="ProtNLM"/>
    </source>
</evidence>
<dbReference type="AlphaFoldDB" id="A0A255Z7G4"/>
<dbReference type="PROSITE" id="PS51257">
    <property type="entry name" value="PROKAR_LIPOPROTEIN"/>
    <property type="match status" value="1"/>
</dbReference>
<evidence type="ECO:0000313" key="2">
    <source>
        <dbReference type="Proteomes" id="UP000216998"/>
    </source>
</evidence>
<proteinExistence type="predicted"/>
<dbReference type="RefSeq" id="WP_094453799.1">
    <property type="nucleotide sequence ID" value="NZ_NOXU01000020.1"/>
</dbReference>
<dbReference type="EMBL" id="NOXU01000020">
    <property type="protein sequence ID" value="OYQ36854.1"/>
    <property type="molecule type" value="Genomic_DNA"/>
</dbReference>
<name>A0A255Z7G4_9PROT</name>
<evidence type="ECO:0000313" key="1">
    <source>
        <dbReference type="EMBL" id="OYQ36854.1"/>
    </source>
</evidence>
<accession>A0A255Z7G4</accession>
<reference evidence="1 2" key="1">
    <citation type="submission" date="2017-07" db="EMBL/GenBank/DDBJ databases">
        <title>Niveispirillum cyanobacteriorum sp. nov., isolated from cyanobacterial aggregates in a eutrophic lake.</title>
        <authorList>
            <person name="Cai H."/>
        </authorList>
    </citation>
    <scope>NUCLEOTIDE SEQUENCE [LARGE SCALE GENOMIC DNA]</scope>
    <source>
        <strain evidence="2">TH1-14</strain>
    </source>
</reference>
<dbReference type="Proteomes" id="UP000216998">
    <property type="component" value="Unassembled WGS sequence"/>
</dbReference>
<dbReference type="OrthoDB" id="7068850at2"/>